<dbReference type="SUPFAM" id="SSF47473">
    <property type="entry name" value="EF-hand"/>
    <property type="match status" value="1"/>
</dbReference>
<evidence type="ECO:0000259" key="12">
    <source>
        <dbReference type="PROSITE" id="PS51465"/>
    </source>
</evidence>
<comment type="subcellular location">
    <subcellularLocation>
        <location evidence="1">Secreted</location>
        <location evidence="1">Extracellular space</location>
        <location evidence="1">Extracellular matrix</location>
    </subcellularLocation>
</comment>
<evidence type="ECO:0000256" key="6">
    <source>
        <dbReference type="ARBA" id="ARBA00022729"/>
    </source>
</evidence>
<dbReference type="GO" id="GO:0005615">
    <property type="term" value="C:extracellular space"/>
    <property type="evidence" value="ECO:0007669"/>
    <property type="project" value="InterPro"/>
</dbReference>
<evidence type="ECO:0000313" key="14">
    <source>
        <dbReference type="Proteomes" id="UP000710432"/>
    </source>
</evidence>
<dbReference type="Pfam" id="PF10591">
    <property type="entry name" value="SPARC_Ca_bdg"/>
    <property type="match status" value="1"/>
</dbReference>
<dbReference type="Gene3D" id="1.10.238.10">
    <property type="entry name" value="EF-hand"/>
    <property type="match status" value="1"/>
</dbReference>
<dbReference type="FunFam" id="1.10.238.10:FF:000068">
    <property type="entry name" value="SPARC isoform 1"/>
    <property type="match status" value="1"/>
</dbReference>
<dbReference type="PROSITE" id="PS00613">
    <property type="entry name" value="OSTEONECTIN_2"/>
    <property type="match status" value="1"/>
</dbReference>
<evidence type="ECO:0000256" key="9">
    <source>
        <dbReference type="ARBA" id="ARBA00023180"/>
    </source>
</evidence>
<evidence type="ECO:0000256" key="7">
    <source>
        <dbReference type="ARBA" id="ARBA00022837"/>
    </source>
</evidence>
<dbReference type="Pfam" id="PF00050">
    <property type="entry name" value="Kazal_1"/>
    <property type="match status" value="1"/>
</dbReference>
<feature type="domain" description="EF-hand" evidence="11">
    <location>
        <begin position="323"/>
        <end position="358"/>
    </location>
</feature>
<dbReference type="InterPro" id="IPR001999">
    <property type="entry name" value="Osteonectin_CS"/>
</dbReference>
<feature type="compositionally biased region" description="Basic and acidic residues" evidence="10">
    <location>
        <begin position="90"/>
        <end position="113"/>
    </location>
</feature>
<dbReference type="PANTHER" id="PTHR13866">
    <property type="entry name" value="SPARC OSTEONECTIN"/>
    <property type="match status" value="1"/>
</dbReference>
<proteinExistence type="inferred from homology"/>
<keyword evidence="9" id="KW-0325">Glycoprotein</keyword>
<evidence type="ECO:0000256" key="3">
    <source>
        <dbReference type="ARBA" id="ARBA00022525"/>
    </source>
</evidence>
<dbReference type="FunFam" id="3.30.60.30:FF:000004">
    <property type="entry name" value="SPARC isoform 1"/>
    <property type="match status" value="1"/>
</dbReference>
<keyword evidence="3" id="KW-0964">Secreted</keyword>
<dbReference type="InterPro" id="IPR002048">
    <property type="entry name" value="EF_hand_dom"/>
</dbReference>
<dbReference type="PROSITE" id="PS00018">
    <property type="entry name" value="EF_HAND_1"/>
    <property type="match status" value="1"/>
</dbReference>
<evidence type="ECO:0000256" key="2">
    <source>
        <dbReference type="ARBA" id="ARBA00006404"/>
    </source>
</evidence>
<dbReference type="GO" id="GO:0005518">
    <property type="term" value="F:collagen binding"/>
    <property type="evidence" value="ECO:0007669"/>
    <property type="project" value="TreeGrafter"/>
</dbReference>
<keyword evidence="6" id="KW-0732">Signal</keyword>
<dbReference type="InterPro" id="IPR019577">
    <property type="entry name" value="SPARC/Testican_Ca-bd-dom"/>
</dbReference>
<evidence type="ECO:0000256" key="4">
    <source>
        <dbReference type="ARBA" id="ARBA00022530"/>
    </source>
</evidence>
<evidence type="ECO:0000256" key="1">
    <source>
        <dbReference type="ARBA" id="ARBA00004498"/>
    </source>
</evidence>
<sequence length="501" mass="56675">MTASSTKHIQHTEWQEEGKAVLEATGSQKDEDGKTVSAEPTDGVAILASYDGSKDDTKHGTSDDYFIPSQELLEAGKADPLSYYLKRAEQATDENEKVDKSEAGDIQWAKKAESSPNVEPSDEGNSRGHNADSCVNFQCKRGHTCEADQQGEPHCVCQDPETCPPAKILDQVCGTDNQTYASSCHLFATKCQLEGTKKGHQLQLDYFGACKSIPACTDFEVAQFPLRMRDWLKNILMQLYEPNPKHDGYLNEKQRSKVKKIYLDEKRLLAGDHPIELLLRDFKKNYHMYVYPVHWQFNELDQHPTDRILTHSELAPLRASLVPMEHCITRFFEECDPNKDKHITLKEWGHCFGIKEVHLFYGCSKLLESLRKELSLGAGKWRSLQAGFTQCLLSTHLHLVQVPVTYLRARRFWIYLEIQVSELLSRLQRAAKAATSSAQLSTMQGPGIYPTPFVLPSGWSDPYSQISRQNYHTPLPYTGVFRGPAGIQMESSKHRPLIQAN</sequence>
<evidence type="ECO:0000256" key="5">
    <source>
        <dbReference type="ARBA" id="ARBA00022723"/>
    </source>
</evidence>
<feature type="region of interest" description="Disordered" evidence="10">
    <location>
        <begin position="90"/>
        <end position="129"/>
    </location>
</feature>
<dbReference type="InterPro" id="IPR018247">
    <property type="entry name" value="EF_Hand_1_Ca_BS"/>
</dbReference>
<feature type="region of interest" description="Disordered" evidence="10">
    <location>
        <begin position="1"/>
        <end position="65"/>
    </location>
</feature>
<dbReference type="EMBL" id="JAATJU010022459">
    <property type="protein sequence ID" value="KAH0510596.1"/>
    <property type="molecule type" value="Genomic_DNA"/>
</dbReference>
<name>A0A8J6GCC6_MICOH</name>
<evidence type="ECO:0000256" key="10">
    <source>
        <dbReference type="SAM" id="MobiDB-lite"/>
    </source>
</evidence>
<comment type="similarity">
    <text evidence="2">Belongs to the SPARC family.</text>
</comment>
<evidence type="ECO:0000259" key="11">
    <source>
        <dbReference type="PROSITE" id="PS50222"/>
    </source>
</evidence>
<dbReference type="InterPro" id="IPR036058">
    <property type="entry name" value="Kazal_dom_sf"/>
</dbReference>
<evidence type="ECO:0000256" key="8">
    <source>
        <dbReference type="ARBA" id="ARBA00023157"/>
    </source>
</evidence>
<feature type="compositionally biased region" description="Basic and acidic residues" evidence="10">
    <location>
        <begin position="52"/>
        <end position="62"/>
    </location>
</feature>
<dbReference type="Pfam" id="PF09289">
    <property type="entry name" value="FOLN"/>
    <property type="match status" value="1"/>
</dbReference>
<dbReference type="PANTHER" id="PTHR13866:SF16">
    <property type="entry name" value="SPARC-LIKE PROTEIN 1"/>
    <property type="match status" value="1"/>
</dbReference>
<dbReference type="CDD" id="cd16231">
    <property type="entry name" value="EFh_SPARC_like"/>
    <property type="match status" value="1"/>
</dbReference>
<dbReference type="PROSITE" id="PS51465">
    <property type="entry name" value="KAZAL_2"/>
    <property type="match status" value="1"/>
</dbReference>
<dbReference type="InterPro" id="IPR015369">
    <property type="entry name" value="Follistatin/Osteonectin_EGF"/>
</dbReference>
<dbReference type="SUPFAM" id="SSF100895">
    <property type="entry name" value="Kazal-type serine protease inhibitors"/>
    <property type="match status" value="1"/>
</dbReference>
<evidence type="ECO:0000313" key="13">
    <source>
        <dbReference type="EMBL" id="KAH0510596.1"/>
    </source>
</evidence>
<dbReference type="PROSITE" id="PS50222">
    <property type="entry name" value="EF_HAND_2"/>
    <property type="match status" value="1"/>
</dbReference>
<feature type="compositionally biased region" description="Basic and acidic residues" evidence="10">
    <location>
        <begin position="10"/>
        <end position="20"/>
    </location>
</feature>
<keyword evidence="8" id="KW-1015">Disulfide bond</keyword>
<keyword evidence="7" id="KW-0106">Calcium</keyword>
<keyword evidence="5" id="KW-0479">Metal-binding</keyword>
<comment type="caution">
    <text evidence="13">The sequence shown here is derived from an EMBL/GenBank/DDBJ whole genome shotgun (WGS) entry which is preliminary data.</text>
</comment>
<protein>
    <submittedName>
        <fullName evidence="13">SPARC-like protein 1</fullName>
    </submittedName>
</protein>
<dbReference type="Gene3D" id="3.30.60.30">
    <property type="match status" value="1"/>
</dbReference>
<dbReference type="InterPro" id="IPR011992">
    <property type="entry name" value="EF-hand-dom_pair"/>
</dbReference>
<dbReference type="Proteomes" id="UP000710432">
    <property type="component" value="Unassembled WGS sequence"/>
</dbReference>
<reference evidence="13" key="1">
    <citation type="submission" date="2020-03" db="EMBL/GenBank/DDBJ databases">
        <title>Studies in the Genomics of Life Span.</title>
        <authorList>
            <person name="Glass D."/>
        </authorList>
    </citation>
    <scope>NUCLEOTIDE SEQUENCE</scope>
    <source>
        <strain evidence="13">LTLLF</strain>
        <tissue evidence="13">Muscle</tissue>
    </source>
</reference>
<organism evidence="13 14">
    <name type="scientific">Microtus ochrogaster</name>
    <name type="common">Prairie vole</name>
    <dbReference type="NCBI Taxonomy" id="79684"/>
    <lineage>
        <taxon>Eukaryota</taxon>
        <taxon>Metazoa</taxon>
        <taxon>Chordata</taxon>
        <taxon>Craniata</taxon>
        <taxon>Vertebrata</taxon>
        <taxon>Euteleostomi</taxon>
        <taxon>Mammalia</taxon>
        <taxon>Eutheria</taxon>
        <taxon>Euarchontoglires</taxon>
        <taxon>Glires</taxon>
        <taxon>Rodentia</taxon>
        <taxon>Myomorpha</taxon>
        <taxon>Muroidea</taxon>
        <taxon>Cricetidae</taxon>
        <taxon>Arvicolinae</taxon>
        <taxon>Microtus</taxon>
    </lineage>
</organism>
<dbReference type="PROSITE" id="PS00612">
    <property type="entry name" value="OSTEONECTIN_1"/>
    <property type="match status" value="1"/>
</dbReference>
<gene>
    <name evidence="13" type="ORF">LTLLF_154350</name>
</gene>
<dbReference type="SUPFAM" id="SSF57196">
    <property type="entry name" value="EGF/Laminin"/>
    <property type="match status" value="1"/>
</dbReference>
<dbReference type="InterPro" id="IPR003645">
    <property type="entry name" value="Fol_N"/>
</dbReference>
<keyword evidence="4" id="KW-0272">Extracellular matrix</keyword>
<dbReference type="SMART" id="SM00280">
    <property type="entry name" value="KAZAL"/>
    <property type="match status" value="1"/>
</dbReference>
<dbReference type="AlphaFoldDB" id="A0A8J6GCC6"/>
<accession>A0A8J6GCC6</accession>
<dbReference type="GO" id="GO:0050840">
    <property type="term" value="F:extracellular matrix binding"/>
    <property type="evidence" value="ECO:0007669"/>
    <property type="project" value="TreeGrafter"/>
</dbReference>
<dbReference type="GO" id="GO:0005509">
    <property type="term" value="F:calcium ion binding"/>
    <property type="evidence" value="ECO:0007669"/>
    <property type="project" value="InterPro"/>
</dbReference>
<feature type="domain" description="Kazal-like" evidence="12">
    <location>
        <begin position="156"/>
        <end position="212"/>
    </location>
</feature>
<dbReference type="SMART" id="SM00274">
    <property type="entry name" value="FOLN"/>
    <property type="match status" value="1"/>
</dbReference>
<dbReference type="InterPro" id="IPR002350">
    <property type="entry name" value="Kazal_dom"/>
</dbReference>